<protein>
    <submittedName>
        <fullName evidence="1">Capsule polysaccharide biosynthesis protein</fullName>
    </submittedName>
</protein>
<dbReference type="EMBL" id="FWFQ01000008">
    <property type="protein sequence ID" value="SLN30833.1"/>
    <property type="molecule type" value="Genomic_DNA"/>
</dbReference>
<dbReference type="CDD" id="cd16440">
    <property type="entry name" value="beta_Kdo_transferase_KpsC_1"/>
    <property type="match status" value="1"/>
</dbReference>
<dbReference type="GO" id="GO:0000271">
    <property type="term" value="P:polysaccharide biosynthetic process"/>
    <property type="evidence" value="ECO:0007669"/>
    <property type="project" value="InterPro"/>
</dbReference>
<dbReference type="GO" id="GO:0015774">
    <property type="term" value="P:polysaccharide transport"/>
    <property type="evidence" value="ECO:0007669"/>
    <property type="project" value="InterPro"/>
</dbReference>
<keyword evidence="2" id="KW-1185">Reference proteome</keyword>
<sequence length="687" mass="74679">MTPIRDPDAAGDATPRRLFVYNGGFLTNARVKRILALSGYRVRLGKPGPQDWVGVWGQSPTAPRGEGVATRTGNPILRVEDAFLRSVLPGRSGEPPLGLVLDETGVHFDGRTPSDLETLLATHPLDDTALLDRARACIALQMQAHLSKYNAFDPAAGVPDSPYVLVLDQTRGDASLTACGADVATFRDMLVTAQLEHPGLPVYVKTHPETAAGHRAGHFDERDASHRVRLLTEPVSPWALMQGAVAVYTVSSLLGFEAIYAGHRPVVFGQPFYAGWGLTDDRMPVPRRSRQLTRAQLYAGAMLLYPRWYDPYGDRLCALEEVLATLPALARQWREDRAGWIGTGIRLWKRRPFQQIFGTYAPVRFRDAPQEALAQARRRGGRLMYWAGKATAELETQANIEGVPLWRVEDGFLRSRGLGAELVPPLSLVLDDLGIYYDPRRESRLERLIADADALPPAALARAEALRGAILAAGLSKYNLEGASLPPLPEGHRILVPGQVEDDASIRTGTQAVGTNLALLQAVRAENPGAVILYKPHPDVEAGLRPGAVPEADLAGLADAVLRGADPVALLGEVQEVWTMTSLLGFEALLRDVPVTCLGTPFYAGWGLTRDLGEVPARRSARPSLAGLVHATLIDYPRYRDPVTGLPCPPEVIVERLKSGAVPRPGPFNRSLSKLQGLLAGKAHLWR</sequence>
<dbReference type="RefSeq" id="WP_139838577.1">
    <property type="nucleotide sequence ID" value="NZ_FWFQ01000008.1"/>
</dbReference>
<dbReference type="Proteomes" id="UP000193409">
    <property type="component" value="Unassembled WGS sequence"/>
</dbReference>
<dbReference type="OrthoDB" id="543755at2"/>
<proteinExistence type="predicted"/>
<name>A0A1Y5S227_9RHOB</name>
<evidence type="ECO:0000313" key="2">
    <source>
        <dbReference type="Proteomes" id="UP000193409"/>
    </source>
</evidence>
<dbReference type="AlphaFoldDB" id="A0A1Y5S227"/>
<dbReference type="Pfam" id="PF05159">
    <property type="entry name" value="Capsule_synth"/>
    <property type="match status" value="4"/>
</dbReference>
<dbReference type="CDD" id="cd16439">
    <property type="entry name" value="beta_Kdo_transferase_KpsC_2"/>
    <property type="match status" value="1"/>
</dbReference>
<accession>A0A1Y5S227</accession>
<dbReference type="InterPro" id="IPR007833">
    <property type="entry name" value="Capsule_polysaccharide_synth"/>
</dbReference>
<gene>
    <name evidence="1" type="ORF">PSA7680_01481</name>
</gene>
<evidence type="ECO:0000313" key="1">
    <source>
        <dbReference type="EMBL" id="SLN30833.1"/>
    </source>
</evidence>
<reference evidence="1 2" key="1">
    <citation type="submission" date="2017-03" db="EMBL/GenBank/DDBJ databases">
        <authorList>
            <person name="Afonso C.L."/>
            <person name="Miller P.J."/>
            <person name="Scott M.A."/>
            <person name="Spackman E."/>
            <person name="Goraichik I."/>
            <person name="Dimitrov K.M."/>
            <person name="Suarez D.L."/>
            <person name="Swayne D.E."/>
        </authorList>
    </citation>
    <scope>NUCLEOTIDE SEQUENCE [LARGE SCALE GENOMIC DNA]</scope>
    <source>
        <strain evidence="1 2">CECT 7680</strain>
    </source>
</reference>
<organism evidence="1 2">
    <name type="scientific">Pseudoruegeria aquimaris</name>
    <dbReference type="NCBI Taxonomy" id="393663"/>
    <lineage>
        <taxon>Bacteria</taxon>
        <taxon>Pseudomonadati</taxon>
        <taxon>Pseudomonadota</taxon>
        <taxon>Alphaproteobacteria</taxon>
        <taxon>Rhodobacterales</taxon>
        <taxon>Roseobacteraceae</taxon>
        <taxon>Pseudoruegeria</taxon>
    </lineage>
</organism>